<dbReference type="Proteomes" id="UP000515312">
    <property type="component" value="Chromosome"/>
</dbReference>
<reference evidence="3 4" key="1">
    <citation type="submission" date="2020-08" db="EMBL/GenBank/DDBJ databases">
        <title>Edaphobacter telluris sp. nov. and Acidobacterium dinghuensis sp. nov., two acidobacteria isolated from forest soil.</title>
        <authorList>
            <person name="Fu J."/>
            <person name="Qiu L."/>
        </authorList>
    </citation>
    <scope>NUCLEOTIDE SEQUENCE [LARGE SCALE GENOMIC DNA]</scope>
    <source>
        <strain evidence="3">4Y35</strain>
    </source>
</reference>
<feature type="domain" description="Tyr recombinase" evidence="2">
    <location>
        <begin position="1"/>
        <end position="73"/>
    </location>
</feature>
<dbReference type="InterPro" id="IPR002104">
    <property type="entry name" value="Integrase_catalytic"/>
</dbReference>
<dbReference type="Gene3D" id="1.10.443.10">
    <property type="entry name" value="Intergrase catalytic core"/>
    <property type="match status" value="1"/>
</dbReference>
<proteinExistence type="predicted"/>
<dbReference type="GO" id="GO:0006310">
    <property type="term" value="P:DNA recombination"/>
    <property type="evidence" value="ECO:0007669"/>
    <property type="project" value="UniProtKB-KW"/>
</dbReference>
<dbReference type="EMBL" id="CP060394">
    <property type="protein sequence ID" value="QNI34859.1"/>
    <property type="molecule type" value="Genomic_DNA"/>
</dbReference>
<dbReference type="InterPro" id="IPR011010">
    <property type="entry name" value="DNA_brk_join_enz"/>
</dbReference>
<keyword evidence="4" id="KW-1185">Reference proteome</keyword>
<dbReference type="InterPro" id="IPR013762">
    <property type="entry name" value="Integrase-like_cat_sf"/>
</dbReference>
<sequence>MIQRNILRPKGTEIGIQRLGWHSFRHTYRSLLDETGAPIGVQQNLMRHSNVATTMNVYGNSTLRAKQDANSKVVKMLISPKKEALA</sequence>
<keyword evidence="1" id="KW-0233">DNA recombination</keyword>
<dbReference type="GO" id="GO:0015074">
    <property type="term" value="P:DNA integration"/>
    <property type="evidence" value="ECO:0007669"/>
    <property type="project" value="InterPro"/>
</dbReference>
<name>A0A7G8BQN9_9BACT</name>
<dbReference type="KEGG" id="adin:H7849_07945"/>
<evidence type="ECO:0000313" key="4">
    <source>
        <dbReference type="Proteomes" id="UP000515312"/>
    </source>
</evidence>
<dbReference type="AlphaFoldDB" id="A0A7G8BQN9"/>
<accession>A0A7G8BQN9</accession>
<evidence type="ECO:0000256" key="1">
    <source>
        <dbReference type="ARBA" id="ARBA00023172"/>
    </source>
</evidence>
<dbReference type="SUPFAM" id="SSF56349">
    <property type="entry name" value="DNA breaking-rejoining enzymes"/>
    <property type="match status" value="1"/>
</dbReference>
<organism evidence="3 4">
    <name type="scientific">Alloacidobacterium dinghuense</name>
    <dbReference type="NCBI Taxonomy" id="2763107"/>
    <lineage>
        <taxon>Bacteria</taxon>
        <taxon>Pseudomonadati</taxon>
        <taxon>Acidobacteriota</taxon>
        <taxon>Terriglobia</taxon>
        <taxon>Terriglobales</taxon>
        <taxon>Acidobacteriaceae</taxon>
        <taxon>Alloacidobacterium</taxon>
    </lineage>
</organism>
<evidence type="ECO:0000259" key="2">
    <source>
        <dbReference type="PROSITE" id="PS51898"/>
    </source>
</evidence>
<protein>
    <submittedName>
        <fullName evidence="3">Tyrosine-type recombinase/integrase</fullName>
    </submittedName>
</protein>
<gene>
    <name evidence="3" type="ORF">H7849_07945</name>
</gene>
<dbReference type="Pfam" id="PF00589">
    <property type="entry name" value="Phage_integrase"/>
    <property type="match status" value="1"/>
</dbReference>
<dbReference type="GO" id="GO:0003677">
    <property type="term" value="F:DNA binding"/>
    <property type="evidence" value="ECO:0007669"/>
    <property type="project" value="InterPro"/>
</dbReference>
<evidence type="ECO:0000313" key="3">
    <source>
        <dbReference type="EMBL" id="QNI34859.1"/>
    </source>
</evidence>
<dbReference type="PROSITE" id="PS51898">
    <property type="entry name" value="TYR_RECOMBINASE"/>
    <property type="match status" value="1"/>
</dbReference>